<dbReference type="Gene3D" id="2.120.10.30">
    <property type="entry name" value="TolB, C-terminal domain"/>
    <property type="match status" value="1"/>
</dbReference>
<comment type="caution">
    <text evidence="7">The sequence shown here is derived from an EMBL/GenBank/DDBJ whole genome shotgun (WGS) entry which is preliminary data.</text>
</comment>
<evidence type="ECO:0000256" key="1">
    <source>
        <dbReference type="ARBA" id="ARBA00009820"/>
    </source>
</evidence>
<dbReference type="EMBL" id="JBFWIC010000009">
    <property type="protein sequence ID" value="MEZ0474669.1"/>
    <property type="molecule type" value="Genomic_DNA"/>
</dbReference>
<evidence type="ECO:0000313" key="8">
    <source>
        <dbReference type="Proteomes" id="UP001566331"/>
    </source>
</evidence>
<dbReference type="SMART" id="SM00862">
    <property type="entry name" value="Trans_reg_C"/>
    <property type="match status" value="1"/>
</dbReference>
<feature type="compositionally biased region" description="Low complexity" evidence="4">
    <location>
        <begin position="119"/>
        <end position="137"/>
    </location>
</feature>
<dbReference type="PANTHER" id="PTHR36842:SF1">
    <property type="entry name" value="PROTEIN TOLB"/>
    <property type="match status" value="1"/>
</dbReference>
<protein>
    <submittedName>
        <fullName evidence="7">Winged helix-turn-helix domain-containing protein</fullName>
    </submittedName>
</protein>
<feature type="region of interest" description="Disordered" evidence="4">
    <location>
        <begin position="232"/>
        <end position="251"/>
    </location>
</feature>
<evidence type="ECO:0000313" key="7">
    <source>
        <dbReference type="EMBL" id="MEZ0474669.1"/>
    </source>
</evidence>
<dbReference type="PANTHER" id="PTHR36842">
    <property type="entry name" value="PROTEIN TOLB HOMOLOG"/>
    <property type="match status" value="1"/>
</dbReference>
<keyword evidence="5" id="KW-1133">Transmembrane helix</keyword>
<comment type="similarity">
    <text evidence="1">Belongs to the TolB family.</text>
</comment>
<proteinExistence type="inferred from homology"/>
<dbReference type="Pfam" id="PF00486">
    <property type="entry name" value="Trans_reg_C"/>
    <property type="match status" value="1"/>
</dbReference>
<keyword evidence="5" id="KW-0472">Membrane</keyword>
<evidence type="ECO:0000259" key="6">
    <source>
        <dbReference type="PROSITE" id="PS51755"/>
    </source>
</evidence>
<dbReference type="Pfam" id="PF07676">
    <property type="entry name" value="PD40"/>
    <property type="match status" value="4"/>
</dbReference>
<dbReference type="SUPFAM" id="SSF82171">
    <property type="entry name" value="DPP6 N-terminal domain-like"/>
    <property type="match status" value="1"/>
</dbReference>
<evidence type="ECO:0000256" key="2">
    <source>
        <dbReference type="ARBA" id="ARBA00023125"/>
    </source>
</evidence>
<dbReference type="Gene3D" id="2.120.10.60">
    <property type="entry name" value="Tricorn protease N-terminal domain"/>
    <property type="match status" value="2"/>
</dbReference>
<dbReference type="InterPro" id="IPR011042">
    <property type="entry name" value="6-blade_b-propeller_TolB-like"/>
</dbReference>
<dbReference type="SUPFAM" id="SSF69322">
    <property type="entry name" value="Tricorn protease domain 2"/>
    <property type="match status" value="1"/>
</dbReference>
<dbReference type="SUPFAM" id="SSF46894">
    <property type="entry name" value="C-terminal effector domain of the bipartite response regulators"/>
    <property type="match status" value="1"/>
</dbReference>
<gene>
    <name evidence="7" type="ORF">AB6713_08560</name>
</gene>
<dbReference type="InterPro" id="IPR001867">
    <property type="entry name" value="OmpR/PhoB-type_DNA-bd"/>
</dbReference>
<dbReference type="PROSITE" id="PS51755">
    <property type="entry name" value="OMPR_PHOB"/>
    <property type="match status" value="1"/>
</dbReference>
<feature type="DNA-binding region" description="OmpR/PhoB-type" evidence="3">
    <location>
        <begin position="1"/>
        <end position="102"/>
    </location>
</feature>
<organism evidence="7 8">
    <name type="scientific">Luteimonas salinilitoris</name>
    <dbReference type="NCBI Taxonomy" id="3237697"/>
    <lineage>
        <taxon>Bacteria</taxon>
        <taxon>Pseudomonadati</taxon>
        <taxon>Pseudomonadota</taxon>
        <taxon>Gammaproteobacteria</taxon>
        <taxon>Lysobacterales</taxon>
        <taxon>Lysobacteraceae</taxon>
        <taxon>Luteimonas</taxon>
    </lineage>
</organism>
<name>A0ABV4HPK1_9GAMM</name>
<keyword evidence="8" id="KW-1185">Reference proteome</keyword>
<keyword evidence="5" id="KW-0812">Transmembrane</keyword>
<feature type="transmembrane region" description="Helical" evidence="5">
    <location>
        <begin position="146"/>
        <end position="166"/>
    </location>
</feature>
<dbReference type="Proteomes" id="UP001566331">
    <property type="component" value="Unassembled WGS sequence"/>
</dbReference>
<dbReference type="Gene3D" id="1.10.10.10">
    <property type="entry name" value="Winged helix-like DNA-binding domain superfamily/Winged helix DNA-binding domain"/>
    <property type="match status" value="1"/>
</dbReference>
<feature type="region of interest" description="Disordered" evidence="4">
    <location>
        <begin position="109"/>
        <end position="137"/>
    </location>
</feature>
<sequence>MRIGDGLAVVSTREIHMPGARGPQRVTPKAMAVLCLLADNPGKVVSRSALLAEVWPGTLPTDDVLTQAVTQLRKAFGAGMGDAAEGKRYIETIAKNGYRLTATVEWLADGESGGKEPGDSPASSAEPAPAPVAASDAPRPRVTRRVFVAGVTVLALAVVSGTFMLMRAARAPAAAVPDPAHGVGAPARPYRLITSAPGFELSPTLSPDASMVAYAATVRGRRGTVILVQTTSSAQPRQLSEPPAADVSDSLPAWSPDGREIAFARTERNGRCRVMIVAANGGGDEREVARCDHNDLLSFDWTPDGNGLLFGTMAGSDPSPGIRVLELATGRWRELDYDVGEDDFDYAPRYSPDGKWIAFVRNPQLGDLWRMPAAGGKPEPLTRLGTEIRGWSWLPDSRSILFGRRVDSQARLYRLDVARGRVDDLGLDDAQSPAVSAPTGMLAFVHRRPQFGIYRVDPLGSPDAPVTRMRLFESSGRDTQPTISPDGRQLVFTSDRSGRFELWHADLSRPRSLRPLEGVRPETRQAPVWSADSRKLLVAGWDERERASIYEVVPETGRATRLPIPLERPLQAVYLPDPTQLLIGAETGNGDMRLILYDRSRTPWRALQVVEGVSQARFDPVRRRVLFTRLSGDGLWQADLELRPESVRQVDATMPARWRYRTWAVTGDGGIDYLHRSPDCRARLSRIDSGAPATYCLDPEKLGSTNGFSVDARTGAVYVALATEDGTDIGFMALPESPVKFLLGIARWLNSFEKSTS</sequence>
<accession>A0ABV4HPK1</accession>
<dbReference type="CDD" id="cd00383">
    <property type="entry name" value="trans_reg_C"/>
    <property type="match status" value="1"/>
</dbReference>
<dbReference type="InterPro" id="IPR016032">
    <property type="entry name" value="Sig_transdc_resp-reg_C-effctor"/>
</dbReference>
<evidence type="ECO:0000256" key="3">
    <source>
        <dbReference type="PROSITE-ProRule" id="PRU01091"/>
    </source>
</evidence>
<dbReference type="RefSeq" id="WP_370561857.1">
    <property type="nucleotide sequence ID" value="NZ_JBFWIB010000001.1"/>
</dbReference>
<reference evidence="7 8" key="1">
    <citation type="submission" date="2024-07" db="EMBL/GenBank/DDBJ databases">
        <title>Luteimonas salilacus sp. nov., isolated from the shore soil of Salt Lake in Tibet of China.</title>
        <authorList>
            <person name="Zhang X."/>
            <person name="Li A."/>
        </authorList>
    </citation>
    <scope>NUCLEOTIDE SEQUENCE [LARGE SCALE GENOMIC DNA]</scope>
    <source>
        <strain evidence="7 8">B3-2-R+30</strain>
    </source>
</reference>
<keyword evidence="2 3" id="KW-0238">DNA-binding</keyword>
<dbReference type="InterPro" id="IPR011659">
    <property type="entry name" value="WD40"/>
</dbReference>
<dbReference type="InterPro" id="IPR036388">
    <property type="entry name" value="WH-like_DNA-bd_sf"/>
</dbReference>
<evidence type="ECO:0000256" key="4">
    <source>
        <dbReference type="SAM" id="MobiDB-lite"/>
    </source>
</evidence>
<feature type="domain" description="OmpR/PhoB-type" evidence="6">
    <location>
        <begin position="1"/>
        <end position="102"/>
    </location>
</feature>
<evidence type="ECO:0000256" key="5">
    <source>
        <dbReference type="SAM" id="Phobius"/>
    </source>
</evidence>